<gene>
    <name evidence="4" type="ORF">DFJ69_3046</name>
</gene>
<dbReference type="SUPFAM" id="SSF55961">
    <property type="entry name" value="Bet v1-like"/>
    <property type="match status" value="1"/>
</dbReference>
<evidence type="ECO:0000259" key="3">
    <source>
        <dbReference type="Pfam" id="PF07883"/>
    </source>
</evidence>
<reference evidence="4 5" key="1">
    <citation type="submission" date="2018-08" db="EMBL/GenBank/DDBJ databases">
        <title>Sequencing the genomes of 1000 actinobacteria strains.</title>
        <authorList>
            <person name="Klenk H.-P."/>
        </authorList>
    </citation>
    <scope>NUCLEOTIDE SEQUENCE [LARGE SCALE GENOMIC DNA]</scope>
    <source>
        <strain evidence="4 5">DSM 43927</strain>
    </source>
</reference>
<dbReference type="Pfam" id="PF03364">
    <property type="entry name" value="Polyketide_cyc"/>
    <property type="match status" value="1"/>
</dbReference>
<dbReference type="OrthoDB" id="156693at2"/>
<feature type="compositionally biased region" description="Basic and acidic residues" evidence="1">
    <location>
        <begin position="264"/>
        <end position="274"/>
    </location>
</feature>
<dbReference type="SUPFAM" id="SSF51182">
    <property type="entry name" value="RmlC-like cupins"/>
    <property type="match status" value="1"/>
</dbReference>
<sequence length="283" mass="32315">MAGSTDNVIEIDAPILYVWARTNDVRSWPDLFTEYARVDVLDEREDAVTFRLTMRPDEQGNAWSWVSERRWDVATRTVRARRIETGPFQFMDILWTYQELGPDRTRMRWIQHFQMRPNAPIDDVRMTERINRNSVEQMRVIKERLEARRSTVMRAADVPANTRRGGDLRSLLTPVTVGSAFGFGGIARLGPGEKVAEHYHPYSEEYLVVASGRIAVDLNGRAVAMEAEQAMLIPRNVRHRVRNTGDRDALVVFHLCPLAPRPELGHVDTEDAEGRPLPAAVTP</sequence>
<dbReference type="EMBL" id="QTTT01000001">
    <property type="protein sequence ID" value="REE97573.1"/>
    <property type="molecule type" value="Genomic_DNA"/>
</dbReference>
<dbReference type="Gene3D" id="2.60.120.10">
    <property type="entry name" value="Jelly Rolls"/>
    <property type="match status" value="1"/>
</dbReference>
<evidence type="ECO:0000256" key="1">
    <source>
        <dbReference type="SAM" id="MobiDB-lite"/>
    </source>
</evidence>
<dbReference type="InterPro" id="IPR014710">
    <property type="entry name" value="RmlC-like_jellyroll"/>
</dbReference>
<evidence type="ECO:0000313" key="4">
    <source>
        <dbReference type="EMBL" id="REE97573.1"/>
    </source>
</evidence>
<feature type="domain" description="Coenzyme Q-binding protein COQ10 START" evidence="2">
    <location>
        <begin position="11"/>
        <end position="125"/>
    </location>
</feature>
<dbReference type="RefSeq" id="WP_116023050.1">
    <property type="nucleotide sequence ID" value="NZ_QTTT01000001.1"/>
</dbReference>
<dbReference type="InterPro" id="IPR052044">
    <property type="entry name" value="PKS_Associated_Protein"/>
</dbReference>
<dbReference type="Gene3D" id="3.30.530.20">
    <property type="match status" value="1"/>
</dbReference>
<dbReference type="InterPro" id="IPR011051">
    <property type="entry name" value="RmlC_Cupin_sf"/>
</dbReference>
<dbReference type="InterPro" id="IPR023393">
    <property type="entry name" value="START-like_dom_sf"/>
</dbReference>
<dbReference type="Proteomes" id="UP000256661">
    <property type="component" value="Unassembled WGS sequence"/>
</dbReference>
<dbReference type="AlphaFoldDB" id="A0A3D9SU76"/>
<dbReference type="Pfam" id="PF07883">
    <property type="entry name" value="Cupin_2"/>
    <property type="match status" value="1"/>
</dbReference>
<keyword evidence="5" id="KW-1185">Reference proteome</keyword>
<feature type="domain" description="Cupin type-2" evidence="3">
    <location>
        <begin position="186"/>
        <end position="252"/>
    </location>
</feature>
<protein>
    <submittedName>
        <fullName evidence="4">Aromatase</fullName>
    </submittedName>
</protein>
<name>A0A3D9SU76_9ACTN</name>
<evidence type="ECO:0000313" key="5">
    <source>
        <dbReference type="Proteomes" id="UP000256661"/>
    </source>
</evidence>
<accession>A0A3D9SU76</accession>
<dbReference type="CDD" id="cd06991">
    <property type="entry name" value="cupin_TcmJ-like"/>
    <property type="match status" value="1"/>
</dbReference>
<dbReference type="InterPro" id="IPR013096">
    <property type="entry name" value="Cupin_2"/>
</dbReference>
<dbReference type="PANTHER" id="PTHR36114">
    <property type="entry name" value="16.7 KDA PROTEIN IN WHIE LOCUS"/>
    <property type="match status" value="1"/>
</dbReference>
<dbReference type="PANTHER" id="PTHR36114:SF1">
    <property type="entry name" value="16.7 KDA PROTEIN IN WHIE LOCUS"/>
    <property type="match status" value="1"/>
</dbReference>
<organism evidence="4 5">
    <name type="scientific">Thermomonospora umbrina</name>
    <dbReference type="NCBI Taxonomy" id="111806"/>
    <lineage>
        <taxon>Bacteria</taxon>
        <taxon>Bacillati</taxon>
        <taxon>Actinomycetota</taxon>
        <taxon>Actinomycetes</taxon>
        <taxon>Streptosporangiales</taxon>
        <taxon>Thermomonosporaceae</taxon>
        <taxon>Thermomonospora</taxon>
    </lineage>
</organism>
<evidence type="ECO:0000259" key="2">
    <source>
        <dbReference type="Pfam" id="PF03364"/>
    </source>
</evidence>
<feature type="region of interest" description="Disordered" evidence="1">
    <location>
        <begin position="264"/>
        <end position="283"/>
    </location>
</feature>
<proteinExistence type="predicted"/>
<comment type="caution">
    <text evidence="4">The sequence shown here is derived from an EMBL/GenBank/DDBJ whole genome shotgun (WGS) entry which is preliminary data.</text>
</comment>
<dbReference type="InterPro" id="IPR005031">
    <property type="entry name" value="COQ10_START"/>
</dbReference>